<dbReference type="GO" id="GO:0003886">
    <property type="term" value="F:DNA (cytosine-5-)-methyltransferase activity"/>
    <property type="evidence" value="ECO:0007669"/>
    <property type="project" value="UniProtKB-EC"/>
</dbReference>
<sequence>MKSVELFAGAGGLAMGISLAGFEPLAVVEWDKWACDTIRENQKRGYPPVRDWPLWEEDARHFDWSLITEEIDLLAGGPPCQPFSMGGKHKAHGDERDMFPTMIEIIRKLGPRAFIIENVKGLTRSSFANYYQYILLSLEFPEVTRRRWKNWTDHLSRLQKEKISGALHQGGLTYNVVPTLINTADYGVPQKRERVFIVGFRSDLGIDWFFPRPTHSFDALLYSQWISGEYWDRHGKPRSPRENMPGRFENRIMALSDMIPSLGQKPWRTVRDALMDIPDPRDASSREFHNHDFQDGARTYKGHTGSPLDLPAKTLKAGDHGVPGGENTVVLEDGSIRYFTAREAARIQTFPDGYVFHGSWTETMRQLGNAVPVSLARRVAASVAERLAKTEIHRSKKSRIKDVA</sequence>
<reference evidence="8" key="1">
    <citation type="submission" date="2019-02" db="EMBL/GenBank/DDBJ databases">
        <authorList>
            <person name="Gruber-Vodicka R. H."/>
            <person name="Seah K. B. B."/>
        </authorList>
    </citation>
    <scope>NUCLEOTIDE SEQUENCE</scope>
    <source>
        <strain evidence="8">BECK_BZ197</strain>
        <strain evidence="10">BECK_BZ198</strain>
        <strain evidence="9">BECK_BZ199</strain>
    </source>
</reference>
<dbReference type="PROSITE" id="PS51679">
    <property type="entry name" value="SAM_MT_C5"/>
    <property type="match status" value="1"/>
</dbReference>
<evidence type="ECO:0000313" key="10">
    <source>
        <dbReference type="EMBL" id="VFK76379.1"/>
    </source>
</evidence>
<dbReference type="InterPro" id="IPR029063">
    <property type="entry name" value="SAM-dependent_MTases_sf"/>
</dbReference>
<evidence type="ECO:0000256" key="3">
    <source>
        <dbReference type="ARBA" id="ARBA00022679"/>
    </source>
</evidence>
<dbReference type="PROSITE" id="PS00095">
    <property type="entry name" value="C5_MTASE_2"/>
    <property type="match status" value="1"/>
</dbReference>
<keyword evidence="2 7" id="KW-0489">Methyltransferase</keyword>
<gene>
    <name evidence="8" type="ORF">BECKMB1821G_GA0114241_101718</name>
    <name evidence="10" type="ORF">BECKMB1821H_GA0114242_105414</name>
    <name evidence="9" type="ORF">BECKMB1821I_GA0114274_105314</name>
</gene>
<dbReference type="PANTHER" id="PTHR10629">
    <property type="entry name" value="CYTOSINE-SPECIFIC METHYLTRANSFERASE"/>
    <property type="match status" value="1"/>
</dbReference>
<dbReference type="GO" id="GO:0003677">
    <property type="term" value="F:DNA binding"/>
    <property type="evidence" value="ECO:0007669"/>
    <property type="project" value="TreeGrafter"/>
</dbReference>
<comment type="similarity">
    <text evidence="7">Belongs to the class I-like SAM-binding methyltransferase superfamily. C5-methyltransferase family.</text>
</comment>
<evidence type="ECO:0000256" key="2">
    <source>
        <dbReference type="ARBA" id="ARBA00022603"/>
    </source>
</evidence>
<dbReference type="EMBL" id="CAADFQ010000053">
    <property type="protein sequence ID" value="VFK33782.1"/>
    <property type="molecule type" value="Genomic_DNA"/>
</dbReference>
<protein>
    <recommendedName>
        <fullName evidence="1">DNA (cytosine-5-)-methyltransferase</fullName>
        <ecNumber evidence="1">2.1.1.37</ecNumber>
    </recommendedName>
</protein>
<keyword evidence="5" id="KW-0680">Restriction system</keyword>
<dbReference type="InterPro" id="IPR031303">
    <property type="entry name" value="C5_meth_CS"/>
</dbReference>
<dbReference type="SUPFAM" id="SSF53335">
    <property type="entry name" value="S-adenosyl-L-methionine-dependent methyltransferases"/>
    <property type="match status" value="1"/>
</dbReference>
<dbReference type="Gene3D" id="3.40.50.150">
    <property type="entry name" value="Vaccinia Virus protein VP39"/>
    <property type="match status" value="1"/>
</dbReference>
<dbReference type="AlphaFoldDB" id="A0A450X9K3"/>
<comment type="catalytic activity">
    <reaction evidence="6">
        <text>a 2'-deoxycytidine in DNA + S-adenosyl-L-methionine = a 5-methyl-2'-deoxycytidine in DNA + S-adenosyl-L-homocysteine + H(+)</text>
        <dbReference type="Rhea" id="RHEA:13681"/>
        <dbReference type="Rhea" id="RHEA-COMP:11369"/>
        <dbReference type="Rhea" id="RHEA-COMP:11370"/>
        <dbReference type="ChEBI" id="CHEBI:15378"/>
        <dbReference type="ChEBI" id="CHEBI:57856"/>
        <dbReference type="ChEBI" id="CHEBI:59789"/>
        <dbReference type="ChEBI" id="CHEBI:85452"/>
        <dbReference type="ChEBI" id="CHEBI:85454"/>
        <dbReference type="EC" id="2.1.1.37"/>
    </reaction>
</comment>
<evidence type="ECO:0000256" key="6">
    <source>
        <dbReference type="ARBA" id="ARBA00047422"/>
    </source>
</evidence>
<dbReference type="InterPro" id="IPR001525">
    <property type="entry name" value="C5_MeTfrase"/>
</dbReference>
<evidence type="ECO:0000256" key="7">
    <source>
        <dbReference type="PROSITE-ProRule" id="PRU01016"/>
    </source>
</evidence>
<dbReference type="EC" id="2.1.1.37" evidence="1"/>
<dbReference type="PANTHER" id="PTHR10629:SF52">
    <property type="entry name" value="DNA (CYTOSINE-5)-METHYLTRANSFERASE 1"/>
    <property type="match status" value="1"/>
</dbReference>
<dbReference type="Pfam" id="PF00145">
    <property type="entry name" value="DNA_methylase"/>
    <property type="match status" value="2"/>
</dbReference>
<organism evidence="8">
    <name type="scientific">Candidatus Kentrum sp. MB</name>
    <dbReference type="NCBI Taxonomy" id="2138164"/>
    <lineage>
        <taxon>Bacteria</taxon>
        <taxon>Pseudomonadati</taxon>
        <taxon>Pseudomonadota</taxon>
        <taxon>Gammaproteobacteria</taxon>
        <taxon>Candidatus Kentrum</taxon>
    </lineage>
</organism>
<evidence type="ECO:0000256" key="1">
    <source>
        <dbReference type="ARBA" id="ARBA00011975"/>
    </source>
</evidence>
<dbReference type="PRINTS" id="PR00105">
    <property type="entry name" value="C5METTRFRASE"/>
</dbReference>
<accession>A0A450X9K3</accession>
<keyword evidence="3 7" id="KW-0808">Transferase</keyword>
<evidence type="ECO:0000256" key="4">
    <source>
        <dbReference type="ARBA" id="ARBA00022691"/>
    </source>
</evidence>
<dbReference type="PROSITE" id="PS00094">
    <property type="entry name" value="C5_MTASE_1"/>
    <property type="match status" value="1"/>
</dbReference>
<evidence type="ECO:0000256" key="5">
    <source>
        <dbReference type="ARBA" id="ARBA00022747"/>
    </source>
</evidence>
<evidence type="ECO:0000313" key="8">
    <source>
        <dbReference type="EMBL" id="VFK25956.1"/>
    </source>
</evidence>
<proteinExistence type="inferred from homology"/>
<dbReference type="GO" id="GO:0009307">
    <property type="term" value="P:DNA restriction-modification system"/>
    <property type="evidence" value="ECO:0007669"/>
    <property type="project" value="UniProtKB-KW"/>
</dbReference>
<dbReference type="EMBL" id="CAADGH010000054">
    <property type="protein sequence ID" value="VFK76379.1"/>
    <property type="molecule type" value="Genomic_DNA"/>
</dbReference>
<dbReference type="Gene3D" id="3.90.120.10">
    <property type="entry name" value="DNA Methylase, subunit A, domain 2"/>
    <property type="match status" value="1"/>
</dbReference>
<feature type="active site" evidence="7">
    <location>
        <position position="80"/>
    </location>
</feature>
<keyword evidence="4 7" id="KW-0949">S-adenosyl-L-methionine</keyword>
<dbReference type="GO" id="GO:0044027">
    <property type="term" value="P:negative regulation of gene expression via chromosomal CpG island methylation"/>
    <property type="evidence" value="ECO:0007669"/>
    <property type="project" value="TreeGrafter"/>
</dbReference>
<name>A0A450X9K3_9GAMM</name>
<dbReference type="GO" id="GO:0032259">
    <property type="term" value="P:methylation"/>
    <property type="evidence" value="ECO:0007669"/>
    <property type="project" value="UniProtKB-KW"/>
</dbReference>
<dbReference type="EMBL" id="CAADFO010000017">
    <property type="protein sequence ID" value="VFK25956.1"/>
    <property type="molecule type" value="Genomic_DNA"/>
</dbReference>
<dbReference type="InterPro" id="IPR018117">
    <property type="entry name" value="C5_DNA_meth_AS"/>
</dbReference>
<dbReference type="InterPro" id="IPR050390">
    <property type="entry name" value="C5-Methyltransferase"/>
</dbReference>
<evidence type="ECO:0000313" key="9">
    <source>
        <dbReference type="EMBL" id="VFK33782.1"/>
    </source>
</evidence>